<dbReference type="SUPFAM" id="SSF51197">
    <property type="entry name" value="Clavaminate synthase-like"/>
    <property type="match status" value="1"/>
</dbReference>
<dbReference type="PANTHER" id="PTHR20883">
    <property type="entry name" value="PHYTANOYL-COA DIOXYGENASE DOMAIN CONTAINING 1"/>
    <property type="match status" value="1"/>
</dbReference>
<dbReference type="AlphaFoldDB" id="W5WH00"/>
<dbReference type="Pfam" id="PF05721">
    <property type="entry name" value="PhyH"/>
    <property type="match status" value="1"/>
</dbReference>
<dbReference type="InterPro" id="IPR008775">
    <property type="entry name" value="Phytyl_CoA_dOase-like"/>
</dbReference>
<dbReference type="GO" id="GO:0005506">
    <property type="term" value="F:iron ion binding"/>
    <property type="evidence" value="ECO:0007669"/>
    <property type="project" value="UniProtKB-ARBA"/>
</dbReference>
<organism evidence="1 2">
    <name type="scientific">Kutzneria albida DSM 43870</name>
    <dbReference type="NCBI Taxonomy" id="1449976"/>
    <lineage>
        <taxon>Bacteria</taxon>
        <taxon>Bacillati</taxon>
        <taxon>Actinomycetota</taxon>
        <taxon>Actinomycetes</taxon>
        <taxon>Pseudonocardiales</taxon>
        <taxon>Pseudonocardiaceae</taxon>
        <taxon>Kutzneria</taxon>
    </lineage>
</organism>
<proteinExistence type="predicted"/>
<gene>
    <name evidence="1" type="ORF">KALB_4080</name>
</gene>
<protein>
    <recommendedName>
        <fullName evidence="3">Phytanoyl-CoA dioxygenase</fullName>
    </recommendedName>
</protein>
<reference evidence="1 2" key="1">
    <citation type="journal article" date="2014" name="BMC Genomics">
        <title>Complete genome sequence of producer of the glycopeptide antibiotic Aculeximycin Kutzneria albida DSM 43870T, a representative of minor genus of Pseudonocardiaceae.</title>
        <authorList>
            <person name="Rebets Y."/>
            <person name="Tokovenko B."/>
            <person name="Lushchyk I."/>
            <person name="Ruckert C."/>
            <person name="Zaburannyi N."/>
            <person name="Bechthold A."/>
            <person name="Kalinowski J."/>
            <person name="Luzhetskyy A."/>
        </authorList>
    </citation>
    <scope>NUCLEOTIDE SEQUENCE [LARGE SCALE GENOMIC DNA]</scope>
    <source>
        <strain evidence="1">DSM 43870</strain>
    </source>
</reference>
<dbReference type="OrthoDB" id="3678021at2"/>
<dbReference type="GO" id="GO:0016706">
    <property type="term" value="F:2-oxoglutarate-dependent dioxygenase activity"/>
    <property type="evidence" value="ECO:0007669"/>
    <property type="project" value="UniProtKB-ARBA"/>
</dbReference>
<accession>W5WH00</accession>
<dbReference type="KEGG" id="kal:KALB_4080"/>
<dbReference type="Gene3D" id="2.60.120.620">
    <property type="entry name" value="q2cbj1_9rhob like domain"/>
    <property type="match status" value="1"/>
</dbReference>
<evidence type="ECO:0000313" key="2">
    <source>
        <dbReference type="Proteomes" id="UP000019225"/>
    </source>
</evidence>
<evidence type="ECO:0008006" key="3">
    <source>
        <dbReference type="Google" id="ProtNLM"/>
    </source>
</evidence>
<sequence>MRTSFRQDGYLVVPNVLSTAQIAKARRALAEMERSETHTLQKGDVEALREGRGGYYIWHQSFIRQESRSLLDLYTETGIGKLADQLLRSDIPSTQPRVAQVVVTVPPWPGHGPQRVPHFDGPMLIPGTWEPTSFSLLAGVWLTQHELSSSGNLLVWPGTHLRFGEYLAERGADSIADTDAMHEGPYPKIELGDPVPVTVAAGSVYFAHYLLAHEAGKFIDPTGDRRETVYYRLNAERHESNWRQAVTEPLSEFASA</sequence>
<keyword evidence="2" id="KW-1185">Reference proteome</keyword>
<dbReference type="RefSeq" id="WP_081789417.1">
    <property type="nucleotide sequence ID" value="NZ_CP007155.1"/>
</dbReference>
<dbReference type="EMBL" id="CP007155">
    <property type="protein sequence ID" value="AHH97444.1"/>
    <property type="molecule type" value="Genomic_DNA"/>
</dbReference>
<dbReference type="Proteomes" id="UP000019225">
    <property type="component" value="Chromosome"/>
</dbReference>
<dbReference type="PANTHER" id="PTHR20883:SF48">
    <property type="entry name" value="ECTOINE DIOXYGENASE"/>
    <property type="match status" value="1"/>
</dbReference>
<name>W5WH00_9PSEU</name>
<evidence type="ECO:0000313" key="1">
    <source>
        <dbReference type="EMBL" id="AHH97444.1"/>
    </source>
</evidence>
<dbReference type="HOGENOM" id="CLU_1084969_0_0_11"/>
<dbReference type="eggNOG" id="COG5285">
    <property type="taxonomic scope" value="Bacteria"/>
</dbReference>